<reference evidence="1 2" key="1">
    <citation type="submission" date="2022-05" db="EMBL/GenBank/DDBJ databases">
        <authorList>
            <consortium name="Genoscope - CEA"/>
            <person name="William W."/>
        </authorList>
    </citation>
    <scope>NUCLEOTIDE SEQUENCE [LARGE SCALE GENOMIC DNA]</scope>
</reference>
<evidence type="ECO:0000313" key="1">
    <source>
        <dbReference type="EMBL" id="CAH3152437.1"/>
    </source>
</evidence>
<gene>
    <name evidence="1" type="ORF">PEVE_00000765</name>
</gene>
<proteinExistence type="predicted"/>
<sequence length="115" mass="13048">MELSNRFQWPSVLTYDDEFRLLQATYGYPWSFDCNHLHTVILEPIPKTPTPTHSTSRAPGPSTQFAVTTSEGLTYCDCKEKHDSLLALLQDLGFSISWRQLVPPTQCLTFLGVEL</sequence>
<comment type="caution">
    <text evidence="1">The sequence shown here is derived from an EMBL/GenBank/DDBJ whole genome shotgun (WGS) entry which is preliminary data.</text>
</comment>
<feature type="non-terminal residue" evidence="1">
    <location>
        <position position="115"/>
    </location>
</feature>
<organism evidence="1 2">
    <name type="scientific">Porites evermanni</name>
    <dbReference type="NCBI Taxonomy" id="104178"/>
    <lineage>
        <taxon>Eukaryota</taxon>
        <taxon>Metazoa</taxon>
        <taxon>Cnidaria</taxon>
        <taxon>Anthozoa</taxon>
        <taxon>Hexacorallia</taxon>
        <taxon>Scleractinia</taxon>
        <taxon>Fungiina</taxon>
        <taxon>Poritidae</taxon>
        <taxon>Porites</taxon>
    </lineage>
</organism>
<protein>
    <submittedName>
        <fullName evidence="1">Uncharacterized protein</fullName>
    </submittedName>
</protein>
<dbReference type="Proteomes" id="UP001159427">
    <property type="component" value="Unassembled WGS sequence"/>
</dbReference>
<dbReference type="EMBL" id="CALNXI010001036">
    <property type="protein sequence ID" value="CAH3152437.1"/>
    <property type="molecule type" value="Genomic_DNA"/>
</dbReference>
<name>A0ABN8PWV0_9CNID</name>
<keyword evidence="2" id="KW-1185">Reference proteome</keyword>
<evidence type="ECO:0000313" key="2">
    <source>
        <dbReference type="Proteomes" id="UP001159427"/>
    </source>
</evidence>
<accession>A0ABN8PWV0</accession>